<keyword evidence="1" id="KW-0175">Coiled coil</keyword>
<accession>A0A1X2GAT6</accession>
<dbReference type="AlphaFoldDB" id="A0A1X2GAT6"/>
<gene>
    <name evidence="2" type="ORF">DM01DRAFT_1338111</name>
</gene>
<evidence type="ECO:0000313" key="3">
    <source>
        <dbReference type="Proteomes" id="UP000242146"/>
    </source>
</evidence>
<protein>
    <submittedName>
        <fullName evidence="2">Uncharacterized protein</fullName>
    </submittedName>
</protein>
<organism evidence="2 3">
    <name type="scientific">Hesseltinella vesiculosa</name>
    <dbReference type="NCBI Taxonomy" id="101127"/>
    <lineage>
        <taxon>Eukaryota</taxon>
        <taxon>Fungi</taxon>
        <taxon>Fungi incertae sedis</taxon>
        <taxon>Mucoromycota</taxon>
        <taxon>Mucoromycotina</taxon>
        <taxon>Mucoromycetes</taxon>
        <taxon>Mucorales</taxon>
        <taxon>Cunninghamellaceae</taxon>
        <taxon>Hesseltinella</taxon>
    </lineage>
</organism>
<sequence>MDMSMIKNMIGEAVEMAMQAKPPMPLPQGPDPGMQQLYNRIQNSNQEIGRLKEELRRMNEFKRSVVDVFDGLNVRVPGRPKVNLSNIDEYVNDVKGMLLRLGPVDDKARDRIASYVQDTIKDAPSSSF</sequence>
<dbReference type="EMBL" id="MCGT01000026">
    <property type="protein sequence ID" value="ORX49433.1"/>
    <property type="molecule type" value="Genomic_DNA"/>
</dbReference>
<dbReference type="OrthoDB" id="20839at2759"/>
<reference evidence="2 3" key="1">
    <citation type="submission" date="2016-07" db="EMBL/GenBank/DDBJ databases">
        <title>Pervasive Adenine N6-methylation of Active Genes in Fungi.</title>
        <authorList>
            <consortium name="DOE Joint Genome Institute"/>
            <person name="Mondo S.J."/>
            <person name="Dannebaum R.O."/>
            <person name="Kuo R.C."/>
            <person name="Labutti K."/>
            <person name="Haridas S."/>
            <person name="Kuo A."/>
            <person name="Salamov A."/>
            <person name="Ahrendt S.R."/>
            <person name="Lipzen A."/>
            <person name="Sullivan W."/>
            <person name="Andreopoulos W.B."/>
            <person name="Clum A."/>
            <person name="Lindquist E."/>
            <person name="Daum C."/>
            <person name="Ramamoorthy G.K."/>
            <person name="Gryganskyi A."/>
            <person name="Culley D."/>
            <person name="Magnuson J.K."/>
            <person name="James T.Y."/>
            <person name="O'Malley M.A."/>
            <person name="Stajich J.E."/>
            <person name="Spatafora J.W."/>
            <person name="Visel A."/>
            <person name="Grigoriev I.V."/>
        </authorList>
    </citation>
    <scope>NUCLEOTIDE SEQUENCE [LARGE SCALE GENOMIC DNA]</scope>
    <source>
        <strain evidence="2 3">NRRL 3301</strain>
    </source>
</reference>
<evidence type="ECO:0000256" key="1">
    <source>
        <dbReference type="SAM" id="Coils"/>
    </source>
</evidence>
<comment type="caution">
    <text evidence="2">The sequence shown here is derived from an EMBL/GenBank/DDBJ whole genome shotgun (WGS) entry which is preliminary data.</text>
</comment>
<evidence type="ECO:0000313" key="2">
    <source>
        <dbReference type="EMBL" id="ORX49433.1"/>
    </source>
</evidence>
<name>A0A1X2GAT6_9FUNG</name>
<feature type="coiled-coil region" evidence="1">
    <location>
        <begin position="34"/>
        <end position="61"/>
    </location>
</feature>
<proteinExistence type="predicted"/>
<dbReference type="Proteomes" id="UP000242146">
    <property type="component" value="Unassembled WGS sequence"/>
</dbReference>
<feature type="non-terminal residue" evidence="2">
    <location>
        <position position="1"/>
    </location>
</feature>
<keyword evidence="3" id="KW-1185">Reference proteome</keyword>